<feature type="region of interest" description="Disordered" evidence="1">
    <location>
        <begin position="40"/>
        <end position="103"/>
    </location>
</feature>
<dbReference type="Proteomes" id="UP000008311">
    <property type="component" value="Unassembled WGS sequence"/>
</dbReference>
<accession>B9TIX0</accession>
<reference evidence="3" key="1">
    <citation type="journal article" date="2010" name="Nat. Biotechnol.">
        <title>Draft genome sequence of the oilseed species Ricinus communis.</title>
        <authorList>
            <person name="Chan A.P."/>
            <person name="Crabtree J."/>
            <person name="Zhao Q."/>
            <person name="Lorenzi H."/>
            <person name="Orvis J."/>
            <person name="Puiu D."/>
            <person name="Melake-Berhan A."/>
            <person name="Jones K.M."/>
            <person name="Redman J."/>
            <person name="Chen G."/>
            <person name="Cahoon E.B."/>
            <person name="Gedil M."/>
            <person name="Stanke M."/>
            <person name="Haas B.J."/>
            <person name="Wortman J.R."/>
            <person name="Fraser-Liggett C.M."/>
            <person name="Ravel J."/>
            <person name="Rabinowicz P.D."/>
        </authorList>
    </citation>
    <scope>NUCLEOTIDE SEQUENCE [LARGE SCALE GENOMIC DNA]</scope>
    <source>
        <strain evidence="3">cv. Hale</strain>
    </source>
</reference>
<sequence>MSPILAKAAEPPRPTIRVASITRRRSVWRIATRRPEAIGSASAWSTARRLQSRRRTDSQRRTAARRTIGTSRRERTMRRQRTTDVAGRRMGSTRPRDGIDVGPPTVLSVPVSAETFDKRWRRWCSMMRVPVCVQGSPTIGAAQLPCDRPSTSCPSRAAPAMLR</sequence>
<gene>
    <name evidence="2" type="ORF">RCOM_1821450</name>
</gene>
<dbReference type="AlphaFoldDB" id="B9TIX0"/>
<evidence type="ECO:0000256" key="1">
    <source>
        <dbReference type="SAM" id="MobiDB-lite"/>
    </source>
</evidence>
<name>B9TIX0_RICCO</name>
<evidence type="ECO:0000313" key="2">
    <source>
        <dbReference type="EMBL" id="EEF24195.1"/>
    </source>
</evidence>
<organism evidence="2 3">
    <name type="scientific">Ricinus communis</name>
    <name type="common">Castor bean</name>
    <dbReference type="NCBI Taxonomy" id="3988"/>
    <lineage>
        <taxon>Eukaryota</taxon>
        <taxon>Viridiplantae</taxon>
        <taxon>Streptophyta</taxon>
        <taxon>Embryophyta</taxon>
        <taxon>Tracheophyta</taxon>
        <taxon>Spermatophyta</taxon>
        <taxon>Magnoliopsida</taxon>
        <taxon>eudicotyledons</taxon>
        <taxon>Gunneridae</taxon>
        <taxon>Pentapetalae</taxon>
        <taxon>rosids</taxon>
        <taxon>fabids</taxon>
        <taxon>Malpighiales</taxon>
        <taxon>Euphorbiaceae</taxon>
        <taxon>Acalyphoideae</taxon>
        <taxon>Acalypheae</taxon>
        <taxon>Ricinus</taxon>
    </lineage>
</organism>
<keyword evidence="3" id="KW-1185">Reference proteome</keyword>
<protein>
    <submittedName>
        <fullName evidence="2">Uncharacterized protein</fullName>
    </submittedName>
</protein>
<dbReference type="EMBL" id="EQ983094">
    <property type="protein sequence ID" value="EEF24195.1"/>
    <property type="molecule type" value="Genomic_DNA"/>
</dbReference>
<evidence type="ECO:0000313" key="3">
    <source>
        <dbReference type="Proteomes" id="UP000008311"/>
    </source>
</evidence>
<proteinExistence type="predicted"/>
<dbReference type="InParanoid" id="B9TIX0"/>